<accession>A0ABW8RRL1</accession>
<keyword evidence="1" id="KW-0328">Glycosyltransferase</keyword>
<dbReference type="PANTHER" id="PTHR34106">
    <property type="entry name" value="GLYCOSIDASE"/>
    <property type="match status" value="1"/>
</dbReference>
<evidence type="ECO:0000256" key="2">
    <source>
        <dbReference type="ARBA" id="ARBA00022679"/>
    </source>
</evidence>
<keyword evidence="2" id="KW-0808">Transferase</keyword>
<gene>
    <name evidence="5" type="ORF">U0R11_03135</name>
</gene>
<evidence type="ECO:0000256" key="4">
    <source>
        <dbReference type="SAM" id="SignalP"/>
    </source>
</evidence>
<proteinExistence type="inferred from homology"/>
<protein>
    <submittedName>
        <fullName evidence="5">Glycoside hydrolase family 130 protein</fullName>
    </submittedName>
</protein>
<feature type="chain" id="PRO_5046324274" evidence="4">
    <location>
        <begin position="26"/>
        <end position="365"/>
    </location>
</feature>
<dbReference type="Proteomes" id="UP001623558">
    <property type="component" value="Unassembled WGS sequence"/>
</dbReference>
<comment type="similarity">
    <text evidence="3">Belongs to the glycosyl hydrolase 130 family.</text>
</comment>
<dbReference type="PIRSF" id="PIRSF016202">
    <property type="entry name" value="PH1107"/>
    <property type="match status" value="1"/>
</dbReference>
<dbReference type="InterPro" id="IPR007184">
    <property type="entry name" value="Mannoside_phosphorylase"/>
</dbReference>
<name>A0ABW8RRL1_9BACT</name>
<keyword evidence="5" id="KW-0378">Hydrolase</keyword>
<dbReference type="PANTHER" id="PTHR34106:SF5">
    <property type="entry name" value="GLYCOSIDASE"/>
    <property type="match status" value="1"/>
</dbReference>
<evidence type="ECO:0000256" key="1">
    <source>
        <dbReference type="ARBA" id="ARBA00022676"/>
    </source>
</evidence>
<dbReference type="InterPro" id="IPR023296">
    <property type="entry name" value="Glyco_hydro_beta-prop_sf"/>
</dbReference>
<dbReference type="SUPFAM" id="SSF75005">
    <property type="entry name" value="Arabinanase/levansucrase/invertase"/>
    <property type="match status" value="1"/>
</dbReference>
<dbReference type="GO" id="GO:0016787">
    <property type="term" value="F:hydrolase activity"/>
    <property type="evidence" value="ECO:0007669"/>
    <property type="project" value="UniProtKB-KW"/>
</dbReference>
<sequence length="365" mass="41625">MNLPYKFISNLFFASFSLFCFPVLAQNQSTKAWQINGFKKQDALNPILIPDVKQKFLCPIQGKAVAWENKNVLNPTALIKDGKVHLLYRAQDSLGTSRIGLAISEDGIHFKKMPQPILYPEQDAFKKYEWPGGIEDPRIVQTEDGNYLITYTSYDGKTARLCFATSTDLIHWKKMGPMLKDPKYMDLWSKSGAIVVKQQGSQMLASKINGSYWMYFGDTDLFMAQSKDLIHWNVLEDAENKQKISVLQPRKGYFDSRLVEPGPYALIQKSGILLIYNSSNAANFNDSAFPKFTYSAAQALFNLKKPYQLMQRSNKPFIWPNKVYEQIGEVNEVCFVEGLVPFRSQWFLYYGTADSKIAVATSLQK</sequence>
<evidence type="ECO:0000256" key="3">
    <source>
        <dbReference type="ARBA" id="ARBA00024356"/>
    </source>
</evidence>
<evidence type="ECO:0000313" key="6">
    <source>
        <dbReference type="Proteomes" id="UP001623558"/>
    </source>
</evidence>
<comment type="caution">
    <text evidence="5">The sequence shown here is derived from an EMBL/GenBank/DDBJ whole genome shotgun (WGS) entry which is preliminary data.</text>
</comment>
<reference evidence="5 6" key="1">
    <citation type="submission" date="2024-07" db="EMBL/GenBank/DDBJ databases">
        <authorList>
            <person name="Pitt A."/>
            <person name="Hahn M.W."/>
        </authorList>
    </citation>
    <scope>NUCLEOTIDE SEQUENCE [LARGE SCALE GENOMIC DNA]</scope>
    <source>
        <strain evidence="5 6">1-SAACH-A3</strain>
    </source>
</reference>
<dbReference type="Gene3D" id="2.115.10.20">
    <property type="entry name" value="Glycosyl hydrolase domain, family 43"/>
    <property type="match status" value="1"/>
</dbReference>
<keyword evidence="4" id="KW-0732">Signal</keyword>
<evidence type="ECO:0000313" key="5">
    <source>
        <dbReference type="EMBL" id="MFL0161374.1"/>
    </source>
</evidence>
<keyword evidence="6" id="KW-1185">Reference proteome</keyword>
<feature type="signal peptide" evidence="4">
    <location>
        <begin position="1"/>
        <end position="25"/>
    </location>
</feature>
<dbReference type="CDD" id="cd18610">
    <property type="entry name" value="GH130_BT3780-like"/>
    <property type="match status" value="1"/>
</dbReference>
<dbReference type="EMBL" id="JBEWZH010000002">
    <property type="protein sequence ID" value="MFL0161374.1"/>
    <property type="molecule type" value="Genomic_DNA"/>
</dbReference>
<dbReference type="RefSeq" id="WP_406749759.1">
    <property type="nucleotide sequence ID" value="NZ_JBEWZH010000002.1"/>
</dbReference>
<dbReference type="Pfam" id="PF04041">
    <property type="entry name" value="Glyco_hydro_130"/>
    <property type="match status" value="1"/>
</dbReference>
<organism evidence="5 6">
    <name type="scientific">Aquirufa salirivi</name>
    <dbReference type="NCBI Taxonomy" id="3104729"/>
    <lineage>
        <taxon>Bacteria</taxon>
        <taxon>Pseudomonadati</taxon>
        <taxon>Bacteroidota</taxon>
        <taxon>Cytophagia</taxon>
        <taxon>Cytophagales</taxon>
        <taxon>Flectobacillaceae</taxon>
        <taxon>Aquirufa</taxon>
    </lineage>
</organism>